<evidence type="ECO:0000313" key="5">
    <source>
        <dbReference type="EMBL" id="GAG09442.1"/>
    </source>
</evidence>
<dbReference type="Pfam" id="PF13677">
    <property type="entry name" value="MotB_plug"/>
    <property type="match status" value="1"/>
</dbReference>
<sequence length="128" mass="14401">MRRPRRNSESEGSKSPGWLTTFNDLVTLLMVFFVLLFTMSSIDNKKMQDFQYALQSGLGILEGGRMVSISVKETQPVDDMSHIMTQAEGEQTKKGGGQPSGKWVDQIRQLMEADLNIQVTHTHQGTRL</sequence>
<proteinExistence type="predicted"/>
<keyword evidence="3" id="KW-1133">Transmembrane helix</keyword>
<comment type="caution">
    <text evidence="5">The sequence shown here is derived from an EMBL/GenBank/DDBJ whole genome shotgun (WGS) entry which is preliminary data.</text>
</comment>
<dbReference type="InterPro" id="IPR025713">
    <property type="entry name" value="MotB-like_N_dom"/>
</dbReference>
<keyword evidence="2 3" id="KW-0472">Membrane</keyword>
<feature type="transmembrane region" description="Helical" evidence="3">
    <location>
        <begin position="21"/>
        <end position="42"/>
    </location>
</feature>
<evidence type="ECO:0000256" key="3">
    <source>
        <dbReference type="SAM" id="Phobius"/>
    </source>
</evidence>
<keyword evidence="3" id="KW-0812">Transmembrane</keyword>
<name>X0VDW6_9ZZZZ</name>
<protein>
    <recommendedName>
        <fullName evidence="4">Motility protein B-like N-terminal domain-containing protein</fullName>
    </recommendedName>
</protein>
<accession>X0VDW6</accession>
<organism evidence="5">
    <name type="scientific">marine sediment metagenome</name>
    <dbReference type="NCBI Taxonomy" id="412755"/>
    <lineage>
        <taxon>unclassified sequences</taxon>
        <taxon>metagenomes</taxon>
        <taxon>ecological metagenomes</taxon>
    </lineage>
</organism>
<evidence type="ECO:0000256" key="1">
    <source>
        <dbReference type="ARBA" id="ARBA00004370"/>
    </source>
</evidence>
<comment type="subcellular location">
    <subcellularLocation>
        <location evidence="1">Membrane</location>
    </subcellularLocation>
</comment>
<reference evidence="5" key="1">
    <citation type="journal article" date="2014" name="Front. Microbiol.">
        <title>High frequency of phylogenetically diverse reductive dehalogenase-homologous genes in deep subseafloor sedimentary metagenomes.</title>
        <authorList>
            <person name="Kawai M."/>
            <person name="Futagami T."/>
            <person name="Toyoda A."/>
            <person name="Takaki Y."/>
            <person name="Nishi S."/>
            <person name="Hori S."/>
            <person name="Arai W."/>
            <person name="Tsubouchi T."/>
            <person name="Morono Y."/>
            <person name="Uchiyama I."/>
            <person name="Ito T."/>
            <person name="Fujiyama A."/>
            <person name="Inagaki F."/>
            <person name="Takami H."/>
        </authorList>
    </citation>
    <scope>NUCLEOTIDE SEQUENCE</scope>
    <source>
        <strain evidence="5">Expedition CK06-06</strain>
    </source>
</reference>
<feature type="non-terminal residue" evidence="5">
    <location>
        <position position="128"/>
    </location>
</feature>
<gene>
    <name evidence="5" type="ORF">S01H1_40869</name>
</gene>
<evidence type="ECO:0000256" key="2">
    <source>
        <dbReference type="ARBA" id="ARBA00023136"/>
    </source>
</evidence>
<evidence type="ECO:0000259" key="4">
    <source>
        <dbReference type="Pfam" id="PF13677"/>
    </source>
</evidence>
<dbReference type="EMBL" id="BARS01025894">
    <property type="protein sequence ID" value="GAG09442.1"/>
    <property type="molecule type" value="Genomic_DNA"/>
</dbReference>
<dbReference type="GO" id="GO:0016020">
    <property type="term" value="C:membrane"/>
    <property type="evidence" value="ECO:0007669"/>
    <property type="project" value="UniProtKB-SubCell"/>
</dbReference>
<dbReference type="AlphaFoldDB" id="X0VDW6"/>
<feature type="domain" description="Motility protein B-like N-terminal" evidence="4">
    <location>
        <begin position="5"/>
        <end position="56"/>
    </location>
</feature>